<name>A0A8H4REU2_9HELO</name>
<comment type="caution">
    <text evidence="1">The sequence shown here is derived from an EMBL/GenBank/DDBJ whole genome shotgun (WGS) entry which is preliminary data.</text>
</comment>
<dbReference type="OrthoDB" id="3724345at2759"/>
<dbReference type="AlphaFoldDB" id="A0A8H4REU2"/>
<evidence type="ECO:0000313" key="2">
    <source>
        <dbReference type="Proteomes" id="UP000566819"/>
    </source>
</evidence>
<dbReference type="InterPro" id="IPR034660">
    <property type="entry name" value="DinB/YfiT-like"/>
</dbReference>
<dbReference type="PANTHER" id="PTHR36922:SF1">
    <property type="entry name" value="DUF1993 DOMAIN-CONTAINING PROTEIN"/>
    <property type="match status" value="1"/>
</dbReference>
<evidence type="ECO:0000313" key="1">
    <source>
        <dbReference type="EMBL" id="KAF4627384.1"/>
    </source>
</evidence>
<reference evidence="1 2" key="1">
    <citation type="submission" date="2020-03" db="EMBL/GenBank/DDBJ databases">
        <title>Draft Genome Sequence of Cudoniella acicularis.</title>
        <authorList>
            <person name="Buettner E."/>
            <person name="Kellner H."/>
        </authorList>
    </citation>
    <scope>NUCLEOTIDE SEQUENCE [LARGE SCALE GENOMIC DNA]</scope>
    <source>
        <strain evidence="1 2">DSM 108380</strain>
    </source>
</reference>
<dbReference type="InterPro" id="IPR018531">
    <property type="entry name" value="DUF1993"/>
</dbReference>
<dbReference type="PANTHER" id="PTHR36922">
    <property type="entry name" value="BLL2446 PROTEIN"/>
    <property type="match status" value="1"/>
</dbReference>
<dbReference type="Proteomes" id="UP000566819">
    <property type="component" value="Unassembled WGS sequence"/>
</dbReference>
<gene>
    <name evidence="1" type="ORF">G7Y89_g10771</name>
</gene>
<dbReference type="Gene3D" id="1.20.120.450">
    <property type="entry name" value="dinb family like domain"/>
    <property type="match status" value="1"/>
</dbReference>
<proteinExistence type="predicted"/>
<protein>
    <submittedName>
        <fullName evidence="1">Uncharacterized protein</fullName>
    </submittedName>
</protein>
<dbReference type="Pfam" id="PF09351">
    <property type="entry name" value="DUF1993"/>
    <property type="match status" value="1"/>
</dbReference>
<accession>A0A8H4REU2</accession>
<dbReference type="SUPFAM" id="SSF109854">
    <property type="entry name" value="DinB/YfiT-like putative metalloenzymes"/>
    <property type="match status" value="1"/>
</dbReference>
<keyword evidence="2" id="KW-1185">Reference proteome</keyword>
<organism evidence="1 2">
    <name type="scientific">Cudoniella acicularis</name>
    <dbReference type="NCBI Taxonomy" id="354080"/>
    <lineage>
        <taxon>Eukaryota</taxon>
        <taxon>Fungi</taxon>
        <taxon>Dikarya</taxon>
        <taxon>Ascomycota</taxon>
        <taxon>Pezizomycotina</taxon>
        <taxon>Leotiomycetes</taxon>
        <taxon>Helotiales</taxon>
        <taxon>Tricladiaceae</taxon>
        <taxon>Cudoniella</taxon>
    </lineage>
</organism>
<dbReference type="EMBL" id="JAAMPI010000978">
    <property type="protein sequence ID" value="KAF4627384.1"/>
    <property type="molecule type" value="Genomic_DNA"/>
</dbReference>
<sequence length="186" mass="20916">MASVSFYDYSIGYYTKALNVLLRILKMASSHPDIESFLEARLAPDMLPLLMQIRIATVPPMTLVRALTSNEPVTWDQMRMATGEQEKAWPELIEHVEKTPGILEEVNPNEVETKSDDTKLPLYAKPDSDVPVDDFTMANGIPTVFLHVYMAYAILRFKGVDVGKKDILIPSLPGYILDEFTPKQAV</sequence>